<dbReference type="Proteomes" id="UP000814140">
    <property type="component" value="Unassembled WGS sequence"/>
</dbReference>
<evidence type="ECO:0000313" key="1">
    <source>
        <dbReference type="EMBL" id="KAI0062628.1"/>
    </source>
</evidence>
<protein>
    <submittedName>
        <fullName evidence="1">Aflatoxin B1-aldehyde reductase</fullName>
    </submittedName>
</protein>
<organism evidence="1 2">
    <name type="scientific">Artomyces pyxidatus</name>
    <dbReference type="NCBI Taxonomy" id="48021"/>
    <lineage>
        <taxon>Eukaryota</taxon>
        <taxon>Fungi</taxon>
        <taxon>Dikarya</taxon>
        <taxon>Basidiomycota</taxon>
        <taxon>Agaricomycotina</taxon>
        <taxon>Agaricomycetes</taxon>
        <taxon>Russulales</taxon>
        <taxon>Auriscalpiaceae</taxon>
        <taxon>Artomyces</taxon>
    </lineage>
</organism>
<keyword evidence="2" id="KW-1185">Reference proteome</keyword>
<sequence>MTDSRVPALLGAGGFGASPATDEPFKVQPFIDVLLKHGHHGVDTARTYGSGQSEVVDLKDARVDTKIYPAQPGYFAPEKFKELVQESVKALNGVKIRTLYLHAPDRSVPVEDTLGAVNDLYKEGIFESFGLSNYYSWEVSEIVAICRLKGYVPPTVYQGIYNCIDRVAEDELFPCLRKYNIRFAAYSPLAGGFLSNAHLDDPSGAAIASNVRFNPAIWFSSYYIPRYAHSVPVLRELKTLGEKHGMELNEIAARWIAHHSQMRATDVGVIYGGSKPESIDRALTHHAKDPLPEEIVNALEDAWLRVKAKVPNYAHS</sequence>
<proteinExistence type="predicted"/>
<reference evidence="1" key="2">
    <citation type="journal article" date="2022" name="New Phytol.">
        <title>Evolutionary transition to the ectomycorrhizal habit in the genomes of a hyperdiverse lineage of mushroom-forming fungi.</title>
        <authorList>
            <person name="Looney B."/>
            <person name="Miyauchi S."/>
            <person name="Morin E."/>
            <person name="Drula E."/>
            <person name="Courty P.E."/>
            <person name="Kohler A."/>
            <person name="Kuo A."/>
            <person name="LaButti K."/>
            <person name="Pangilinan J."/>
            <person name="Lipzen A."/>
            <person name="Riley R."/>
            <person name="Andreopoulos W."/>
            <person name="He G."/>
            <person name="Johnson J."/>
            <person name="Nolan M."/>
            <person name="Tritt A."/>
            <person name="Barry K.W."/>
            <person name="Grigoriev I.V."/>
            <person name="Nagy L.G."/>
            <person name="Hibbett D."/>
            <person name="Henrissat B."/>
            <person name="Matheny P.B."/>
            <person name="Labbe J."/>
            <person name="Martin F.M."/>
        </authorList>
    </citation>
    <scope>NUCLEOTIDE SEQUENCE</scope>
    <source>
        <strain evidence="1">HHB10654</strain>
    </source>
</reference>
<evidence type="ECO:0000313" key="2">
    <source>
        <dbReference type="Proteomes" id="UP000814140"/>
    </source>
</evidence>
<dbReference type="EMBL" id="MU277206">
    <property type="protein sequence ID" value="KAI0062628.1"/>
    <property type="molecule type" value="Genomic_DNA"/>
</dbReference>
<reference evidence="1" key="1">
    <citation type="submission" date="2021-03" db="EMBL/GenBank/DDBJ databases">
        <authorList>
            <consortium name="DOE Joint Genome Institute"/>
            <person name="Ahrendt S."/>
            <person name="Looney B.P."/>
            <person name="Miyauchi S."/>
            <person name="Morin E."/>
            <person name="Drula E."/>
            <person name="Courty P.E."/>
            <person name="Chicoki N."/>
            <person name="Fauchery L."/>
            <person name="Kohler A."/>
            <person name="Kuo A."/>
            <person name="Labutti K."/>
            <person name="Pangilinan J."/>
            <person name="Lipzen A."/>
            <person name="Riley R."/>
            <person name="Andreopoulos W."/>
            <person name="He G."/>
            <person name="Johnson J."/>
            <person name="Barry K.W."/>
            <person name="Grigoriev I.V."/>
            <person name="Nagy L."/>
            <person name="Hibbett D."/>
            <person name="Henrissat B."/>
            <person name="Matheny P.B."/>
            <person name="Labbe J."/>
            <person name="Martin F."/>
        </authorList>
    </citation>
    <scope>NUCLEOTIDE SEQUENCE</scope>
    <source>
        <strain evidence="1">HHB10654</strain>
    </source>
</reference>
<name>A0ACB8T294_9AGAM</name>
<gene>
    <name evidence="1" type="ORF">BV25DRAFT_1915786</name>
</gene>
<comment type="caution">
    <text evidence="1">The sequence shown here is derived from an EMBL/GenBank/DDBJ whole genome shotgun (WGS) entry which is preliminary data.</text>
</comment>
<accession>A0ACB8T294</accession>